<protein>
    <submittedName>
        <fullName evidence="14">Ionotropic receptor 21a isoform X1</fullName>
    </submittedName>
</protein>
<keyword evidence="4 10" id="KW-0812">Transmembrane</keyword>
<reference evidence="14" key="1">
    <citation type="submission" date="2025-08" db="UniProtKB">
        <authorList>
            <consortium name="RefSeq"/>
        </authorList>
    </citation>
    <scope>IDENTIFICATION</scope>
    <source>
        <strain evidence="14">MV-25-SWS-2005</strain>
        <tissue evidence="14">Whole body</tissue>
    </source>
</reference>
<keyword evidence="8" id="KW-0325">Glycoprotein</keyword>
<dbReference type="GO" id="GO:0050907">
    <property type="term" value="P:detection of chemical stimulus involved in sensory perception"/>
    <property type="evidence" value="ECO:0007669"/>
    <property type="project" value="UniProtKB-ARBA"/>
</dbReference>
<comment type="subcellular location">
    <subcellularLocation>
        <location evidence="1">Cell membrane</location>
        <topology evidence="1">Multi-pass membrane protein</topology>
    </subcellularLocation>
</comment>
<keyword evidence="6 10" id="KW-0472">Membrane</keyword>
<feature type="transmembrane region" description="Helical" evidence="10">
    <location>
        <begin position="445"/>
        <end position="464"/>
    </location>
</feature>
<evidence type="ECO:0000259" key="12">
    <source>
        <dbReference type="Pfam" id="PF00060"/>
    </source>
</evidence>
<dbReference type="GO" id="GO:0015276">
    <property type="term" value="F:ligand-gated monoatomic ion channel activity"/>
    <property type="evidence" value="ECO:0007669"/>
    <property type="project" value="InterPro"/>
</dbReference>
<evidence type="ECO:0000313" key="13">
    <source>
        <dbReference type="Proteomes" id="UP000001819"/>
    </source>
</evidence>
<evidence type="ECO:0000256" key="1">
    <source>
        <dbReference type="ARBA" id="ARBA00004651"/>
    </source>
</evidence>
<evidence type="ECO:0000256" key="11">
    <source>
        <dbReference type="SAM" id="SignalP"/>
    </source>
</evidence>
<evidence type="ECO:0000256" key="3">
    <source>
        <dbReference type="ARBA" id="ARBA00022475"/>
    </source>
</evidence>
<feature type="transmembrane region" description="Helical" evidence="10">
    <location>
        <begin position="681"/>
        <end position="704"/>
    </location>
</feature>
<evidence type="ECO:0000256" key="9">
    <source>
        <dbReference type="SAM" id="MobiDB-lite"/>
    </source>
</evidence>
<sequence length="868" mass="97697">MWTKWIVLALFTSQCAEIGAALYPVDFTEKCVSRRLINRYGLNEEIYGLRICGGGKPNQMRLRRRVDSTFHGKPKPRGELLANKFHINAYSLDQTNSLVALVNKIAHEYLGKCPPVIHYDAFVEKSDGLVLETLFKTIPISFYHGEINARYEAENPHLTSHIDSNCKSYILFLSDPLMARKILGPQTESRVVLVSRSTQWKLRDFLSSELSSNIVNLLVIGESLMADPMRERPYVLYTHKLYADGLGSNTPVVLTSWIKGGLSRPHINLFPPKFQAGFAGHRFQVSAANQPPFIFRIRTLDSSGMLQLQWDGVELRLLNMISKRLNFSVDISEAPRVSDSRSIVENIQTEIAQKTVDIGMSGIYVTAERLRETDMSVGHSRDCAAFITLASKALPKYRAIMGPFQWPVWVALICVYLGAIVPIVFTDRLTLSHLLGNWGEVENMFWYVFGMFTNAFTFTGKYSWSNTQKNSTRLLIGAYWLFTIIITSCYTGSIIAFVTLPAFPDTVDSVLDLLGLFFRVGTLDNGGWETWFQNSTHIPTSRLYRKMEFVGSLEEGIGNVTQSFFWNYAFLGSKAQLEYLVQSNFSDENISRRSALHLSEECFALFQIGFLFPRESVYKRKIDSMILLAQQSGLISKINNEVSWVMQRSTSGRLLQASSSSSLREIIQEERQLTTADTEGMFLLMALGYFLGGTALVSEIVGGITNKCRQIIKRSRKSASSSWSSQKSSALGLGGERTSAQKIEHDERKAARRDAADDGQKMSFGMRELNLTRTTFRELYGNYSRADQQQSCGHKPSDLVQSHEHTAQNESLDCLDELIAHLEKAEAQSDPSSAQQFFPDEYFGANTEHASVECFGPSTEQSSDTTQK</sequence>
<accession>A0A6I8UX92</accession>
<feature type="transmembrane region" description="Helical" evidence="10">
    <location>
        <begin position="406"/>
        <end position="425"/>
    </location>
</feature>
<feature type="compositionally biased region" description="Polar residues" evidence="9">
    <location>
        <begin position="858"/>
        <end position="868"/>
    </location>
</feature>
<evidence type="ECO:0000256" key="7">
    <source>
        <dbReference type="ARBA" id="ARBA00023170"/>
    </source>
</evidence>
<keyword evidence="13" id="KW-1185">Reference proteome</keyword>
<dbReference type="PANTHER" id="PTHR42643:SF24">
    <property type="entry name" value="IONOTROPIC RECEPTOR 60A"/>
    <property type="match status" value="1"/>
</dbReference>
<feature type="transmembrane region" description="Helical" evidence="10">
    <location>
        <begin position="476"/>
        <end position="503"/>
    </location>
</feature>
<proteinExistence type="inferred from homology"/>
<dbReference type="KEGG" id="dpo:6903287"/>
<comment type="similarity">
    <text evidence="2">Belongs to the glutamate-gated ion channel (TC 1.A.10.1) family.</text>
</comment>
<dbReference type="AlphaFoldDB" id="A0A6I8UX92"/>
<feature type="region of interest" description="Disordered" evidence="9">
    <location>
        <begin position="849"/>
        <end position="868"/>
    </location>
</feature>
<evidence type="ECO:0000256" key="6">
    <source>
        <dbReference type="ARBA" id="ARBA00023136"/>
    </source>
</evidence>
<dbReference type="SUPFAM" id="SSF53850">
    <property type="entry name" value="Periplasmic binding protein-like II"/>
    <property type="match status" value="1"/>
</dbReference>
<dbReference type="InterPro" id="IPR052192">
    <property type="entry name" value="Insect_Ionotropic_Sensory_Rcpt"/>
</dbReference>
<feature type="signal peptide" evidence="11">
    <location>
        <begin position="1"/>
        <end position="21"/>
    </location>
</feature>
<feature type="region of interest" description="Disordered" evidence="9">
    <location>
        <begin position="722"/>
        <end position="760"/>
    </location>
</feature>
<evidence type="ECO:0000256" key="10">
    <source>
        <dbReference type="SAM" id="Phobius"/>
    </source>
</evidence>
<dbReference type="InParanoid" id="A0A6I8UX92"/>
<gene>
    <name evidence="14" type="primary">Ir21a</name>
</gene>
<feature type="domain" description="Ionotropic glutamate receptor C-terminal" evidence="12">
    <location>
        <begin position="406"/>
        <end position="688"/>
    </location>
</feature>
<evidence type="ECO:0000256" key="5">
    <source>
        <dbReference type="ARBA" id="ARBA00022989"/>
    </source>
</evidence>
<dbReference type="PANTHER" id="PTHR42643">
    <property type="entry name" value="IONOTROPIC RECEPTOR 20A-RELATED"/>
    <property type="match status" value="1"/>
</dbReference>
<name>A0A6I8UX92_DROPS</name>
<keyword evidence="5 10" id="KW-1133">Transmembrane helix</keyword>
<evidence type="ECO:0000256" key="4">
    <source>
        <dbReference type="ARBA" id="ARBA00022692"/>
    </source>
</evidence>
<evidence type="ECO:0000256" key="8">
    <source>
        <dbReference type="ARBA" id="ARBA00023180"/>
    </source>
</evidence>
<evidence type="ECO:0000313" key="14">
    <source>
        <dbReference type="RefSeq" id="XP_002132469.2"/>
    </source>
</evidence>
<dbReference type="Gene3D" id="1.10.287.70">
    <property type="match status" value="1"/>
</dbReference>
<dbReference type="Pfam" id="PF00060">
    <property type="entry name" value="Lig_chan"/>
    <property type="match status" value="1"/>
</dbReference>
<evidence type="ECO:0000256" key="2">
    <source>
        <dbReference type="ARBA" id="ARBA00008685"/>
    </source>
</evidence>
<dbReference type="InterPro" id="IPR001320">
    <property type="entry name" value="Iontro_rcpt_C"/>
</dbReference>
<dbReference type="RefSeq" id="XP_002132469.2">
    <property type="nucleotide sequence ID" value="XM_002132433.3"/>
</dbReference>
<feature type="compositionally biased region" description="Basic and acidic residues" evidence="9">
    <location>
        <begin position="742"/>
        <end position="760"/>
    </location>
</feature>
<dbReference type="Gene3D" id="3.40.190.10">
    <property type="entry name" value="Periplasmic binding protein-like II"/>
    <property type="match status" value="3"/>
</dbReference>
<keyword evidence="7 14" id="KW-0675">Receptor</keyword>
<dbReference type="Proteomes" id="UP000001819">
    <property type="component" value="Chromosome 4"/>
</dbReference>
<feature type="chain" id="PRO_5026155864" evidence="11">
    <location>
        <begin position="22"/>
        <end position="868"/>
    </location>
</feature>
<keyword evidence="11" id="KW-0732">Signal</keyword>
<organism evidence="13 14">
    <name type="scientific">Drosophila pseudoobscura pseudoobscura</name>
    <name type="common">Fruit fly</name>
    <dbReference type="NCBI Taxonomy" id="46245"/>
    <lineage>
        <taxon>Eukaryota</taxon>
        <taxon>Metazoa</taxon>
        <taxon>Ecdysozoa</taxon>
        <taxon>Arthropoda</taxon>
        <taxon>Hexapoda</taxon>
        <taxon>Insecta</taxon>
        <taxon>Pterygota</taxon>
        <taxon>Neoptera</taxon>
        <taxon>Endopterygota</taxon>
        <taxon>Diptera</taxon>
        <taxon>Brachycera</taxon>
        <taxon>Muscomorpha</taxon>
        <taxon>Ephydroidea</taxon>
        <taxon>Drosophilidae</taxon>
        <taxon>Drosophila</taxon>
        <taxon>Sophophora</taxon>
    </lineage>
</organism>
<dbReference type="GO" id="GO:0005886">
    <property type="term" value="C:plasma membrane"/>
    <property type="evidence" value="ECO:0007669"/>
    <property type="project" value="UniProtKB-SubCell"/>
</dbReference>
<dbReference type="FunCoup" id="A0A6I8UX92">
    <property type="interactions" value="11"/>
</dbReference>
<keyword evidence="3" id="KW-1003">Cell membrane</keyword>